<evidence type="ECO:0000259" key="7">
    <source>
        <dbReference type="Pfam" id="PF25220"/>
    </source>
</evidence>
<name>A0A9D3S2M0_ANGAN</name>
<dbReference type="GO" id="GO:0006302">
    <property type="term" value="P:double-strand break repair"/>
    <property type="evidence" value="ECO:0007669"/>
    <property type="project" value="TreeGrafter"/>
</dbReference>
<feature type="region of interest" description="Disordered" evidence="6">
    <location>
        <begin position="71"/>
        <end position="127"/>
    </location>
</feature>
<feature type="compositionally biased region" description="Polar residues" evidence="6">
    <location>
        <begin position="75"/>
        <end position="84"/>
    </location>
</feature>
<keyword evidence="3" id="KW-0539">Nucleus</keyword>
<dbReference type="GO" id="GO:0051301">
    <property type="term" value="P:cell division"/>
    <property type="evidence" value="ECO:0007669"/>
    <property type="project" value="UniProtKB-KW"/>
</dbReference>
<evidence type="ECO:0000256" key="4">
    <source>
        <dbReference type="ARBA" id="ARBA00023306"/>
    </source>
</evidence>
<dbReference type="InterPro" id="IPR018605">
    <property type="entry name" value="Sororin"/>
</dbReference>
<dbReference type="EMBL" id="JAFIRN010000003">
    <property type="protein sequence ID" value="KAG5853109.1"/>
    <property type="molecule type" value="Genomic_DNA"/>
</dbReference>
<sequence>MSNRTIRLSLVEQGNHKEDSDYDSPHQRRRSPRLCTTTISSQNVMEFNNENVHSVVPAVKRSITVRKIVPRKTQVAGTPGQSVRRSPRVSAECNKENANRLSGPKWEQPKVSTSTPAAAPPPKPAPFERRGPLLRGLPGPHAVVPAALSPGNLLRLRAAPDPHGGGREGRAVAAGAGAPSEISLSVCGGSFSLQEGNGSVADSPECDVNIPGVVLVKEKRKRRKVQQIKMSEFDFLAAQMNAEFDEAESFDLVVE</sequence>
<feature type="compositionally biased region" description="Basic and acidic residues" evidence="6">
    <location>
        <begin position="14"/>
        <end position="26"/>
    </location>
</feature>
<protein>
    <recommendedName>
        <fullName evidence="7">Sororin C-terminal region domain-containing protein</fullName>
    </recommendedName>
</protein>
<dbReference type="GO" id="GO:0007080">
    <property type="term" value="P:mitotic metaphase chromosome alignment"/>
    <property type="evidence" value="ECO:0007669"/>
    <property type="project" value="TreeGrafter"/>
</dbReference>
<reference evidence="8" key="1">
    <citation type="submission" date="2021-01" db="EMBL/GenBank/DDBJ databases">
        <title>A chromosome-scale assembly of European eel, Anguilla anguilla.</title>
        <authorList>
            <person name="Henkel C."/>
            <person name="Jong-Raadsen S.A."/>
            <person name="Dufour S."/>
            <person name="Weltzien F.-A."/>
            <person name="Palstra A.P."/>
            <person name="Pelster B."/>
            <person name="Spaink H.P."/>
            <person name="Van Den Thillart G.E."/>
            <person name="Jansen H."/>
            <person name="Zahm M."/>
            <person name="Klopp C."/>
            <person name="Cedric C."/>
            <person name="Louis A."/>
            <person name="Berthelot C."/>
            <person name="Parey E."/>
            <person name="Roest Crollius H."/>
            <person name="Montfort J."/>
            <person name="Robinson-Rechavi M."/>
            <person name="Bucao C."/>
            <person name="Bouchez O."/>
            <person name="Gislard M."/>
            <person name="Lluch J."/>
            <person name="Milhes M."/>
            <person name="Lampietro C."/>
            <person name="Lopez Roques C."/>
            <person name="Donnadieu C."/>
            <person name="Braasch I."/>
            <person name="Desvignes T."/>
            <person name="Postlethwait J."/>
            <person name="Bobe J."/>
            <person name="Guiguen Y."/>
            <person name="Dirks R."/>
        </authorList>
    </citation>
    <scope>NUCLEOTIDE SEQUENCE</scope>
    <source>
        <strain evidence="8">Tag_6206</strain>
        <tissue evidence="8">Liver</tissue>
    </source>
</reference>
<dbReference type="PANTHER" id="PTHR31092:SF2">
    <property type="entry name" value="SORORIN"/>
    <property type="match status" value="1"/>
</dbReference>
<evidence type="ECO:0000256" key="5">
    <source>
        <dbReference type="ARBA" id="ARBA00093465"/>
    </source>
</evidence>
<dbReference type="Pfam" id="PF25220">
    <property type="entry name" value="Sororin_C"/>
    <property type="match status" value="1"/>
</dbReference>
<proteinExistence type="inferred from homology"/>
<dbReference type="GO" id="GO:0007064">
    <property type="term" value="P:mitotic sister chromatid cohesion"/>
    <property type="evidence" value="ECO:0007669"/>
    <property type="project" value="TreeGrafter"/>
</dbReference>
<evidence type="ECO:0000256" key="6">
    <source>
        <dbReference type="SAM" id="MobiDB-lite"/>
    </source>
</evidence>
<evidence type="ECO:0000256" key="1">
    <source>
        <dbReference type="ARBA" id="ARBA00022618"/>
    </source>
</evidence>
<dbReference type="GO" id="GO:0031536">
    <property type="term" value="P:positive regulation of exit from mitosis"/>
    <property type="evidence" value="ECO:0007669"/>
    <property type="project" value="TreeGrafter"/>
</dbReference>
<dbReference type="PANTHER" id="PTHR31092">
    <property type="entry name" value="SORORIN"/>
    <property type="match status" value="1"/>
</dbReference>
<accession>A0A9D3S2M0</accession>
<feature type="region of interest" description="Disordered" evidence="6">
    <location>
        <begin position="1"/>
        <end position="32"/>
    </location>
</feature>
<evidence type="ECO:0000313" key="8">
    <source>
        <dbReference type="EMBL" id="KAG5853109.1"/>
    </source>
</evidence>
<dbReference type="Proteomes" id="UP001044222">
    <property type="component" value="Unassembled WGS sequence"/>
</dbReference>
<keyword evidence="9" id="KW-1185">Reference proteome</keyword>
<evidence type="ECO:0000256" key="3">
    <source>
        <dbReference type="ARBA" id="ARBA00023242"/>
    </source>
</evidence>
<feature type="domain" description="Sororin C-terminal region" evidence="7">
    <location>
        <begin position="232"/>
        <end position="255"/>
    </location>
</feature>
<evidence type="ECO:0000313" key="9">
    <source>
        <dbReference type="Proteomes" id="UP001044222"/>
    </source>
</evidence>
<keyword evidence="1" id="KW-0132">Cell division</keyword>
<gene>
    <name evidence="8" type="ORF">ANANG_G00069610</name>
</gene>
<dbReference type="AlphaFoldDB" id="A0A9D3S2M0"/>
<comment type="caution">
    <text evidence="8">The sequence shown here is derived from an EMBL/GenBank/DDBJ whole genome shotgun (WGS) entry which is preliminary data.</text>
</comment>
<dbReference type="GO" id="GO:0005634">
    <property type="term" value="C:nucleus"/>
    <property type="evidence" value="ECO:0007669"/>
    <property type="project" value="UniProtKB-SubCell"/>
</dbReference>
<evidence type="ECO:0000256" key="2">
    <source>
        <dbReference type="ARBA" id="ARBA00022776"/>
    </source>
</evidence>
<keyword evidence="4" id="KW-0131">Cell cycle</keyword>
<dbReference type="InterPro" id="IPR057337">
    <property type="entry name" value="Sororin_C"/>
</dbReference>
<comment type="similarity">
    <text evidence="5">Belongs to the sororin family.</text>
</comment>
<keyword evidence="2" id="KW-0498">Mitosis</keyword>
<organism evidence="8 9">
    <name type="scientific">Anguilla anguilla</name>
    <name type="common">European freshwater eel</name>
    <name type="synonym">Muraena anguilla</name>
    <dbReference type="NCBI Taxonomy" id="7936"/>
    <lineage>
        <taxon>Eukaryota</taxon>
        <taxon>Metazoa</taxon>
        <taxon>Chordata</taxon>
        <taxon>Craniata</taxon>
        <taxon>Vertebrata</taxon>
        <taxon>Euteleostomi</taxon>
        <taxon>Actinopterygii</taxon>
        <taxon>Neopterygii</taxon>
        <taxon>Teleostei</taxon>
        <taxon>Anguilliformes</taxon>
        <taxon>Anguillidae</taxon>
        <taxon>Anguilla</taxon>
    </lineage>
</organism>